<comment type="caution">
    <text evidence="1">The sequence shown here is derived from an EMBL/GenBank/DDBJ whole genome shotgun (WGS) entry which is preliminary data.</text>
</comment>
<accession>A0A444XNL7</accession>
<reference evidence="1 2" key="1">
    <citation type="submission" date="2019-01" db="EMBL/GenBank/DDBJ databases">
        <title>Sequencing of cultivated peanut Arachis hypogaea provides insights into genome evolution and oil improvement.</title>
        <authorList>
            <person name="Chen X."/>
        </authorList>
    </citation>
    <scope>NUCLEOTIDE SEQUENCE [LARGE SCALE GENOMIC DNA]</scope>
    <source>
        <strain evidence="2">cv. Fuhuasheng</strain>
        <tissue evidence="1">Leaves</tissue>
    </source>
</reference>
<gene>
    <name evidence="1" type="ORF">Ahy_B09g097158</name>
</gene>
<keyword evidence="2" id="KW-1185">Reference proteome</keyword>
<sequence>MHPLMGLTTLLTHLLDDSLMA</sequence>
<dbReference type="Proteomes" id="UP000289738">
    <property type="component" value="Chromosome B09"/>
</dbReference>
<organism evidence="1 2">
    <name type="scientific">Arachis hypogaea</name>
    <name type="common">Peanut</name>
    <dbReference type="NCBI Taxonomy" id="3818"/>
    <lineage>
        <taxon>Eukaryota</taxon>
        <taxon>Viridiplantae</taxon>
        <taxon>Streptophyta</taxon>
        <taxon>Embryophyta</taxon>
        <taxon>Tracheophyta</taxon>
        <taxon>Spermatophyta</taxon>
        <taxon>Magnoliopsida</taxon>
        <taxon>eudicotyledons</taxon>
        <taxon>Gunneridae</taxon>
        <taxon>Pentapetalae</taxon>
        <taxon>rosids</taxon>
        <taxon>fabids</taxon>
        <taxon>Fabales</taxon>
        <taxon>Fabaceae</taxon>
        <taxon>Papilionoideae</taxon>
        <taxon>50 kb inversion clade</taxon>
        <taxon>dalbergioids sensu lato</taxon>
        <taxon>Dalbergieae</taxon>
        <taxon>Pterocarpus clade</taxon>
        <taxon>Arachis</taxon>
    </lineage>
</organism>
<protein>
    <submittedName>
        <fullName evidence="1">Uncharacterized protein</fullName>
    </submittedName>
</protein>
<dbReference type="EMBL" id="SDMP01000019">
    <property type="protein sequence ID" value="RYQ91262.1"/>
    <property type="molecule type" value="Genomic_DNA"/>
</dbReference>
<evidence type="ECO:0000313" key="2">
    <source>
        <dbReference type="Proteomes" id="UP000289738"/>
    </source>
</evidence>
<evidence type="ECO:0000313" key="1">
    <source>
        <dbReference type="EMBL" id="RYQ91262.1"/>
    </source>
</evidence>
<dbReference type="AlphaFoldDB" id="A0A444XNL7"/>
<proteinExistence type="predicted"/>
<name>A0A444XNL7_ARAHY</name>